<comment type="caution">
    <text evidence="1">The sequence shown here is derived from an EMBL/GenBank/DDBJ whole genome shotgun (WGS) entry which is preliminary data.</text>
</comment>
<protein>
    <submittedName>
        <fullName evidence="1">Capsular polysaccharide synthesis protein</fullName>
    </submittedName>
</protein>
<reference evidence="1" key="2">
    <citation type="submission" date="2023-04" db="EMBL/GenBank/DDBJ databases">
        <authorList>
            <person name="Sun J.-Q."/>
        </authorList>
    </citation>
    <scope>NUCLEOTIDE SEQUENCE</scope>
    <source>
        <strain evidence="1">CC-YY355</strain>
    </source>
</reference>
<dbReference type="Gene3D" id="3.90.550.20">
    <property type="match status" value="1"/>
</dbReference>
<dbReference type="EMBL" id="JARYGX010000017">
    <property type="protein sequence ID" value="MDH7453027.1"/>
    <property type="molecule type" value="Genomic_DNA"/>
</dbReference>
<organism evidence="1 2">
    <name type="scientific">Luteimonas composti</name>
    <dbReference type="NCBI Taxonomy" id="398257"/>
    <lineage>
        <taxon>Bacteria</taxon>
        <taxon>Pseudomonadati</taxon>
        <taxon>Pseudomonadota</taxon>
        <taxon>Gammaproteobacteria</taxon>
        <taxon>Lysobacterales</taxon>
        <taxon>Lysobacteraceae</taxon>
        <taxon>Luteimonas</taxon>
    </lineage>
</organism>
<gene>
    <name evidence="1" type="ORF">QF205_08050</name>
</gene>
<evidence type="ECO:0000313" key="1">
    <source>
        <dbReference type="EMBL" id="MDH7453027.1"/>
    </source>
</evidence>
<accession>A0ABT6MQX2</accession>
<dbReference type="InterPro" id="IPR029044">
    <property type="entry name" value="Nucleotide-diphossugar_trans"/>
</dbReference>
<name>A0ABT6MQX2_9GAMM</name>
<dbReference type="RefSeq" id="WP_280942239.1">
    <property type="nucleotide sequence ID" value="NZ_JARYGX010000017.1"/>
</dbReference>
<evidence type="ECO:0000313" key="2">
    <source>
        <dbReference type="Proteomes" id="UP001160550"/>
    </source>
</evidence>
<dbReference type="InterPro" id="IPR008441">
    <property type="entry name" value="AfumC-like_glycosyl_Trfase"/>
</dbReference>
<dbReference type="SUPFAM" id="SSF53448">
    <property type="entry name" value="Nucleotide-diphospho-sugar transferases"/>
    <property type="match status" value="1"/>
</dbReference>
<dbReference type="InterPro" id="IPR051706">
    <property type="entry name" value="Glycosyltransferase_domain"/>
</dbReference>
<reference evidence="1" key="1">
    <citation type="journal article" date="2007" name="Int. J. Syst. Evol. Microbiol.">
        <title>Luteimonas composti sp. nov., a moderately thermophilic bacterium isolated from food waste.</title>
        <authorList>
            <person name="Young C.C."/>
            <person name="Kampfer P."/>
            <person name="Chen W.M."/>
            <person name="Yen W.S."/>
            <person name="Arun A.B."/>
            <person name="Lai W.A."/>
            <person name="Shen F.T."/>
            <person name="Rekha P.D."/>
            <person name="Lin K.Y."/>
            <person name="Chou J.H."/>
        </authorList>
    </citation>
    <scope>NUCLEOTIDE SEQUENCE</scope>
    <source>
        <strain evidence="1">CC-YY355</strain>
    </source>
</reference>
<dbReference type="Proteomes" id="UP001160550">
    <property type="component" value="Unassembled WGS sequence"/>
</dbReference>
<dbReference type="PANTHER" id="PTHR32385">
    <property type="entry name" value="MANNOSYL PHOSPHORYLINOSITOL CERAMIDE SYNTHASE"/>
    <property type="match status" value="1"/>
</dbReference>
<dbReference type="Pfam" id="PF05704">
    <property type="entry name" value="Caps_synth"/>
    <property type="match status" value="1"/>
</dbReference>
<proteinExistence type="predicted"/>
<keyword evidence="2" id="KW-1185">Reference proteome</keyword>
<dbReference type="PANTHER" id="PTHR32385:SF22">
    <property type="entry name" value="MANNOSYL PHOSPHORYLINOSITOL CERAMIDE SYNTHASE SUR1"/>
    <property type="match status" value="1"/>
</dbReference>
<sequence>MVPLLACACVLLAIAGMLWLRRPVESTPLQPVSILLEGAGPIANDARIPRRLWSYWHDDQVPLVVHRCLQNWRRQCAGWEIELVLGSTLHRHVDPADLPDGFDRLAPARRSDWLRLYLLARHGGVWIDASTILTESLDWLVEAQAATRAEYLGYYLDGFCVAGRTPVLDSWCMAAPPGMPFVQAWLAELCRALRAGDDAYLAALRRDGRYERLVQRISRPAYLIVHICAQAVLDDGRPYRLLLWRAEDTAYFLQRVSHWRRLRLYRRLLAHPAPARPPRLLKLRGGERNKLEGYFAHHLYRKDSIVGRYLP</sequence>